<protein>
    <submittedName>
        <fullName evidence="1">Uncharacterized protein</fullName>
    </submittedName>
</protein>
<accession>A0AAV4SC66</accession>
<comment type="caution">
    <text evidence="1">The sequence shown here is derived from an EMBL/GenBank/DDBJ whole genome shotgun (WGS) entry which is preliminary data.</text>
</comment>
<dbReference type="EMBL" id="BPLR01009447">
    <property type="protein sequence ID" value="GIY32048.1"/>
    <property type="molecule type" value="Genomic_DNA"/>
</dbReference>
<sequence length="70" mass="8377">MSRTISVLAFPNLVLKNLQHRTLFRFGRLACGIWRQKRASDRGDHRQHMYPLCLGYRHHHTHNEKEAIKK</sequence>
<reference evidence="1 2" key="1">
    <citation type="submission" date="2021-06" db="EMBL/GenBank/DDBJ databases">
        <title>Caerostris extrusa draft genome.</title>
        <authorList>
            <person name="Kono N."/>
            <person name="Arakawa K."/>
        </authorList>
    </citation>
    <scope>NUCLEOTIDE SEQUENCE [LARGE SCALE GENOMIC DNA]</scope>
</reference>
<name>A0AAV4SC66_CAEEX</name>
<dbReference type="Proteomes" id="UP001054945">
    <property type="component" value="Unassembled WGS sequence"/>
</dbReference>
<keyword evidence="2" id="KW-1185">Reference proteome</keyword>
<evidence type="ECO:0000313" key="2">
    <source>
        <dbReference type="Proteomes" id="UP001054945"/>
    </source>
</evidence>
<dbReference type="AlphaFoldDB" id="A0AAV4SC66"/>
<evidence type="ECO:0000313" key="1">
    <source>
        <dbReference type="EMBL" id="GIY32048.1"/>
    </source>
</evidence>
<organism evidence="1 2">
    <name type="scientific">Caerostris extrusa</name>
    <name type="common">Bark spider</name>
    <name type="synonym">Caerostris bankana</name>
    <dbReference type="NCBI Taxonomy" id="172846"/>
    <lineage>
        <taxon>Eukaryota</taxon>
        <taxon>Metazoa</taxon>
        <taxon>Ecdysozoa</taxon>
        <taxon>Arthropoda</taxon>
        <taxon>Chelicerata</taxon>
        <taxon>Arachnida</taxon>
        <taxon>Araneae</taxon>
        <taxon>Araneomorphae</taxon>
        <taxon>Entelegynae</taxon>
        <taxon>Araneoidea</taxon>
        <taxon>Araneidae</taxon>
        <taxon>Caerostris</taxon>
    </lineage>
</organism>
<proteinExistence type="predicted"/>
<gene>
    <name evidence="1" type="ORF">CEXT_131071</name>
</gene>